<keyword evidence="1 2" id="KW-0129">CBS domain</keyword>
<dbReference type="InterPro" id="IPR051257">
    <property type="entry name" value="Diverse_CBS-Domain"/>
</dbReference>
<evidence type="ECO:0000256" key="1">
    <source>
        <dbReference type="ARBA" id="ARBA00023122"/>
    </source>
</evidence>
<dbReference type="Gene3D" id="3.10.580.10">
    <property type="entry name" value="CBS-domain"/>
    <property type="match status" value="2"/>
</dbReference>
<dbReference type="EMBL" id="BAABLK010000086">
    <property type="protein sequence ID" value="GAA5228667.1"/>
    <property type="molecule type" value="Genomic_DNA"/>
</dbReference>
<evidence type="ECO:0000256" key="3">
    <source>
        <dbReference type="SAM" id="MobiDB-lite"/>
    </source>
</evidence>
<evidence type="ECO:0000256" key="2">
    <source>
        <dbReference type="PROSITE-ProRule" id="PRU00703"/>
    </source>
</evidence>
<gene>
    <name evidence="5" type="ORF">GCM10025778_32060</name>
</gene>
<dbReference type="InterPro" id="IPR046342">
    <property type="entry name" value="CBS_dom_sf"/>
</dbReference>
<dbReference type="Gene3D" id="2.20.28.10">
    <property type="match status" value="1"/>
</dbReference>
<name>A0ABP9TSJ9_9MICC</name>
<comment type="caution">
    <text evidence="5">The sequence shown here is derived from an EMBL/GenBank/DDBJ whole genome shotgun (WGS) entry which is preliminary data.</text>
</comment>
<dbReference type="PANTHER" id="PTHR43080">
    <property type="entry name" value="CBS DOMAIN-CONTAINING PROTEIN CBSX3, MITOCHONDRIAL"/>
    <property type="match status" value="1"/>
</dbReference>
<feature type="region of interest" description="Disordered" evidence="3">
    <location>
        <begin position="1"/>
        <end position="21"/>
    </location>
</feature>
<dbReference type="PROSITE" id="PS51371">
    <property type="entry name" value="CBS"/>
    <property type="match status" value="2"/>
</dbReference>
<dbReference type="InterPro" id="IPR000644">
    <property type="entry name" value="CBS_dom"/>
</dbReference>
<evidence type="ECO:0000259" key="4">
    <source>
        <dbReference type="PROSITE" id="PS51371"/>
    </source>
</evidence>
<evidence type="ECO:0000313" key="5">
    <source>
        <dbReference type="EMBL" id="GAA5228667.1"/>
    </source>
</evidence>
<proteinExistence type="predicted"/>
<evidence type="ECO:0000313" key="6">
    <source>
        <dbReference type="Proteomes" id="UP001501257"/>
    </source>
</evidence>
<dbReference type="PANTHER" id="PTHR43080:SF2">
    <property type="entry name" value="CBS DOMAIN-CONTAINING PROTEIN"/>
    <property type="match status" value="1"/>
</dbReference>
<organism evidence="5 6">
    <name type="scientific">Paeniglutamicibacter antarcticus</name>
    <dbReference type="NCBI Taxonomy" id="494023"/>
    <lineage>
        <taxon>Bacteria</taxon>
        <taxon>Bacillati</taxon>
        <taxon>Actinomycetota</taxon>
        <taxon>Actinomycetes</taxon>
        <taxon>Micrococcales</taxon>
        <taxon>Micrococcaceae</taxon>
        <taxon>Paeniglutamicibacter</taxon>
    </lineage>
</organism>
<dbReference type="RefSeq" id="WP_210101371.1">
    <property type="nucleotide sequence ID" value="NZ_BAABLK010000086.1"/>
</dbReference>
<reference evidence="6" key="1">
    <citation type="journal article" date="2019" name="Int. J. Syst. Evol. Microbiol.">
        <title>The Global Catalogue of Microorganisms (GCM) 10K type strain sequencing project: providing services to taxonomists for standard genome sequencing and annotation.</title>
        <authorList>
            <consortium name="The Broad Institute Genomics Platform"/>
            <consortium name="The Broad Institute Genome Sequencing Center for Infectious Disease"/>
            <person name="Wu L."/>
            <person name="Ma J."/>
        </authorList>
    </citation>
    <scope>NUCLEOTIDE SEQUENCE [LARGE SCALE GENOMIC DNA]</scope>
    <source>
        <strain evidence="6">JCM 18952</strain>
    </source>
</reference>
<sequence>MGNLTGAGDPRGTSAHPETALAHTSATAAEIMSSPVFTVSPSTSIEEIAGILGNRRISAVPVLDESGHVVGLVSEYDVLAKPGHTAAEVMSCAVISVSADTPVSDIRALLVDQRMGRLPVIEKGRLVGIVSRRDVVALLTTEWACGKCGQPARGYEPPENCPTCGSTGDFTLQEQYPGP</sequence>
<dbReference type="SMART" id="SM00116">
    <property type="entry name" value="CBS"/>
    <property type="match status" value="2"/>
</dbReference>
<protein>
    <recommendedName>
        <fullName evidence="4">CBS domain-containing protein</fullName>
    </recommendedName>
</protein>
<dbReference type="Proteomes" id="UP001501257">
    <property type="component" value="Unassembled WGS sequence"/>
</dbReference>
<feature type="domain" description="CBS" evidence="4">
    <location>
        <begin position="32"/>
        <end position="88"/>
    </location>
</feature>
<dbReference type="SUPFAM" id="SSF54631">
    <property type="entry name" value="CBS-domain pair"/>
    <property type="match status" value="1"/>
</dbReference>
<dbReference type="CDD" id="cd04586">
    <property type="entry name" value="CBS_pair_BON_assoc"/>
    <property type="match status" value="1"/>
</dbReference>
<dbReference type="SUPFAM" id="SSF57802">
    <property type="entry name" value="Rubredoxin-like"/>
    <property type="match status" value="1"/>
</dbReference>
<dbReference type="Pfam" id="PF00571">
    <property type="entry name" value="CBS"/>
    <property type="match status" value="2"/>
</dbReference>
<accession>A0ABP9TSJ9</accession>
<keyword evidence="6" id="KW-1185">Reference proteome</keyword>
<feature type="domain" description="CBS" evidence="4">
    <location>
        <begin position="90"/>
        <end position="145"/>
    </location>
</feature>